<evidence type="ECO:0000313" key="1">
    <source>
        <dbReference type="EMBL" id="MFM9332030.1"/>
    </source>
</evidence>
<reference evidence="1" key="1">
    <citation type="submission" date="2024-12" db="EMBL/GenBank/DDBJ databases">
        <authorList>
            <person name="Wu N."/>
        </authorList>
    </citation>
    <scope>NUCLEOTIDE SEQUENCE</scope>
    <source>
        <strain evidence="1">P15</strain>
    </source>
</reference>
<organism evidence="1 2">
    <name type="scientific">Paenibacillus mesotrionivorans</name>
    <dbReference type="NCBI Taxonomy" id="3160968"/>
    <lineage>
        <taxon>Bacteria</taxon>
        <taxon>Bacillati</taxon>
        <taxon>Bacillota</taxon>
        <taxon>Bacilli</taxon>
        <taxon>Bacillales</taxon>
        <taxon>Paenibacillaceae</taxon>
        <taxon>Paenibacillus</taxon>
    </lineage>
</organism>
<gene>
    <name evidence="1" type="ORF">ACI1P1_27405</name>
</gene>
<name>A0ACC7P6I8_9BACL</name>
<accession>A0ACC7P6I8</accession>
<protein>
    <submittedName>
        <fullName evidence="1">ABC transporter substrate-binding protein</fullName>
    </submittedName>
</protein>
<dbReference type="Proteomes" id="UP001631969">
    <property type="component" value="Unassembled WGS sequence"/>
</dbReference>
<proteinExistence type="predicted"/>
<dbReference type="EMBL" id="JBJURJ010000025">
    <property type="protein sequence ID" value="MFM9332030.1"/>
    <property type="molecule type" value="Genomic_DNA"/>
</dbReference>
<keyword evidence="2" id="KW-1185">Reference proteome</keyword>
<sequence length="455" mass="49572">MKKFVPFTLATLLVSSAILGACGKDEGGAQSNGSAAPAGSPAASSAAKPSEPVKLRFWGGVPPESGPQTVIDKWNQANKDIQVEYIRFVNDEQGNTKLDTALLSTNDAPDLYVSYSAANVDRRTKAGMAEPLEELMAKANFNVEEVIGTGNIMKSGGKIHYLPAAVSPQIVLFNKASLDAVGEKVPTTGWTWDDFAALAKKMNKPGQYGAFFIPGWEPIAYDMSITAKPTDVYYGDDGLSTFMSLPSFKKGLELQKSLIDAKATYPYAEAATNKLQPQDELLNGKAAMVFTGTYLIRYVKDDKAYPNRNFQVSFAPIPQYERGTKVNSGGPGDFMSINPKSANKEAAMKFLAWYLTEGNQDMIPGGRIPSNKKADMNKIADQLIGDAGKYFDKESLVSTLKADVTYRVFSKTTAQPEIRKAFMEEAERYFLNAQSVDKALENMKKRADEAIKAAK</sequence>
<evidence type="ECO:0000313" key="2">
    <source>
        <dbReference type="Proteomes" id="UP001631969"/>
    </source>
</evidence>
<comment type="caution">
    <text evidence="1">The sequence shown here is derived from an EMBL/GenBank/DDBJ whole genome shotgun (WGS) entry which is preliminary data.</text>
</comment>